<organism evidence="9 10">
    <name type="scientific">Candidatus Coxiella mudrowiae</name>
    <dbReference type="NCBI Taxonomy" id="2054173"/>
    <lineage>
        <taxon>Bacteria</taxon>
        <taxon>Pseudomonadati</taxon>
        <taxon>Pseudomonadota</taxon>
        <taxon>Gammaproteobacteria</taxon>
        <taxon>Legionellales</taxon>
        <taxon>Coxiellaceae</taxon>
        <taxon>Coxiella</taxon>
    </lineage>
</organism>
<comment type="similarity">
    <text evidence="7">Belongs to the RnpA family.</text>
</comment>
<dbReference type="InterPro" id="IPR014721">
    <property type="entry name" value="Ribsml_uS5_D2-typ_fold_subgr"/>
</dbReference>
<evidence type="ECO:0000256" key="3">
    <source>
        <dbReference type="ARBA" id="ARBA00022722"/>
    </source>
</evidence>
<name>A0ABN4HNI8_9COXI</name>
<dbReference type="Pfam" id="PF00825">
    <property type="entry name" value="Ribonuclease_P"/>
    <property type="match status" value="1"/>
</dbReference>
<evidence type="ECO:0000313" key="9">
    <source>
        <dbReference type="EMBL" id="AKQ33142.1"/>
    </source>
</evidence>
<dbReference type="InterPro" id="IPR000100">
    <property type="entry name" value="RNase_P"/>
</dbReference>
<dbReference type="Gene3D" id="3.30.230.10">
    <property type="match status" value="1"/>
</dbReference>
<evidence type="ECO:0000256" key="2">
    <source>
        <dbReference type="ARBA" id="ARBA00022694"/>
    </source>
</evidence>
<keyword evidence="4 7" id="KW-0255">Endonuclease</keyword>
<dbReference type="InterPro" id="IPR020568">
    <property type="entry name" value="Ribosomal_Su5_D2-typ_SF"/>
</dbReference>
<evidence type="ECO:0000313" key="10">
    <source>
        <dbReference type="Proteomes" id="UP000063965"/>
    </source>
</evidence>
<keyword evidence="2 7" id="KW-0819">tRNA processing</keyword>
<reference evidence="9 10" key="1">
    <citation type="journal article" date="2015" name="Genome Biol. Evol.">
        <title>Distinctive Genome Reduction Rates Revealed by Genomic Analyses of Two Coxiella-Like Endosymbionts in Ticks.</title>
        <authorList>
            <person name="Gottlieb Y."/>
            <person name="Lalzar I."/>
            <person name="Klasson L."/>
        </authorList>
    </citation>
    <scope>NUCLEOTIDE SEQUENCE [LARGE SCALE GENOMIC DNA]</scope>
    <source>
        <strain evidence="9 10">CRt</strain>
    </source>
</reference>
<dbReference type="EMBL" id="CP011126">
    <property type="protein sequence ID" value="AKQ33142.1"/>
    <property type="molecule type" value="Genomic_DNA"/>
</dbReference>
<proteinExistence type="inferred from homology"/>
<keyword evidence="3 7" id="KW-0540">Nuclease</keyword>
<accession>A0ABN4HNI8</accession>
<evidence type="ECO:0000256" key="4">
    <source>
        <dbReference type="ARBA" id="ARBA00022759"/>
    </source>
</evidence>
<comment type="function">
    <text evidence="1 7">RNaseP catalyzes the removal of the 5'-leader sequence from pre-tRNA to produce the mature 5'-terminus. It can also cleave other RNA substrates such as 4.5S RNA. The protein component plays an auxiliary but essential role in vivo by binding to the 5'-leader sequence and broadening the substrate specificity of the ribozyme.</text>
</comment>
<evidence type="ECO:0000256" key="8">
    <source>
        <dbReference type="NCBIfam" id="TIGR00188"/>
    </source>
</evidence>
<sequence>MNHDFSTSWRIRTTAEFHRVYLGRQRLLGHYYLLYFKNNNLGYPRLGVVASRKSLKKAVMRNRAKRIVKEDFRLQKHRLPSIDIVFIAKSRSEEVSKKELHECVNRLFNQLIM</sequence>
<dbReference type="SUPFAM" id="SSF54211">
    <property type="entry name" value="Ribosomal protein S5 domain 2-like"/>
    <property type="match status" value="1"/>
</dbReference>
<evidence type="ECO:0000256" key="6">
    <source>
        <dbReference type="ARBA" id="ARBA00022884"/>
    </source>
</evidence>
<evidence type="ECO:0000256" key="7">
    <source>
        <dbReference type="HAMAP-Rule" id="MF_00227"/>
    </source>
</evidence>
<dbReference type="HAMAP" id="MF_00227">
    <property type="entry name" value="RNase_P"/>
    <property type="match status" value="1"/>
</dbReference>
<dbReference type="NCBIfam" id="TIGR00188">
    <property type="entry name" value="rnpA"/>
    <property type="match status" value="1"/>
</dbReference>
<dbReference type="PANTHER" id="PTHR33992:SF1">
    <property type="entry name" value="RIBONUCLEASE P PROTEIN COMPONENT"/>
    <property type="match status" value="1"/>
</dbReference>
<dbReference type="PROSITE" id="PS00648">
    <property type="entry name" value="RIBONUCLEASE_P"/>
    <property type="match status" value="1"/>
</dbReference>
<evidence type="ECO:0000256" key="1">
    <source>
        <dbReference type="ARBA" id="ARBA00002663"/>
    </source>
</evidence>
<protein>
    <recommendedName>
        <fullName evidence="7 8">Ribonuclease P protein component</fullName>
        <shortName evidence="7">RNase P protein</shortName>
        <shortName evidence="7">RNaseP protein</shortName>
        <ecNumber evidence="7 8">3.1.26.5</ecNumber>
    </recommendedName>
    <alternativeName>
        <fullName evidence="7">Protein C5</fullName>
    </alternativeName>
</protein>
<dbReference type="EC" id="3.1.26.5" evidence="7 8"/>
<keyword evidence="10" id="KW-1185">Reference proteome</keyword>
<evidence type="ECO:0000256" key="5">
    <source>
        <dbReference type="ARBA" id="ARBA00022801"/>
    </source>
</evidence>
<comment type="catalytic activity">
    <reaction evidence="7">
        <text>Endonucleolytic cleavage of RNA, removing 5'-extranucleotides from tRNA precursor.</text>
        <dbReference type="EC" id="3.1.26.5"/>
    </reaction>
</comment>
<dbReference type="InterPro" id="IPR020539">
    <property type="entry name" value="RNase_P_CS"/>
</dbReference>
<keyword evidence="6 7" id="KW-0694">RNA-binding</keyword>
<comment type="subunit">
    <text evidence="7">Consists of a catalytic RNA component (M1 or rnpB) and a protein subunit.</text>
</comment>
<gene>
    <name evidence="7 9" type="primary">rnpA</name>
    <name evidence="9" type="ORF">CleRT_00220</name>
</gene>
<dbReference type="PANTHER" id="PTHR33992">
    <property type="entry name" value="RIBONUCLEASE P PROTEIN COMPONENT"/>
    <property type="match status" value="1"/>
</dbReference>
<keyword evidence="5 7" id="KW-0378">Hydrolase</keyword>
<dbReference type="RefSeq" id="WP_048874741.1">
    <property type="nucleotide sequence ID" value="NZ_CP011126.1"/>
</dbReference>
<dbReference type="Proteomes" id="UP000063965">
    <property type="component" value="Chromosome"/>
</dbReference>